<dbReference type="PROSITE" id="PS51473">
    <property type="entry name" value="GNK2"/>
    <property type="match status" value="2"/>
</dbReference>
<dbReference type="Gene3D" id="3.30.430.20">
    <property type="entry name" value="Gnk2 domain, C-X8-C-X2-C motif"/>
    <property type="match status" value="2"/>
</dbReference>
<reference evidence="7 8" key="1">
    <citation type="journal article" date="2018" name="Mol. Plant">
        <title>The genome of Artemisia annua provides insight into the evolution of Asteraceae family and artemisinin biosynthesis.</title>
        <authorList>
            <person name="Shen Q."/>
            <person name="Zhang L."/>
            <person name="Liao Z."/>
            <person name="Wang S."/>
            <person name="Yan T."/>
            <person name="Shi P."/>
            <person name="Liu M."/>
            <person name="Fu X."/>
            <person name="Pan Q."/>
            <person name="Wang Y."/>
            <person name="Lv Z."/>
            <person name="Lu X."/>
            <person name="Zhang F."/>
            <person name="Jiang W."/>
            <person name="Ma Y."/>
            <person name="Chen M."/>
            <person name="Hao X."/>
            <person name="Li L."/>
            <person name="Tang Y."/>
            <person name="Lv G."/>
            <person name="Zhou Y."/>
            <person name="Sun X."/>
            <person name="Brodelius P.E."/>
            <person name="Rose J.K.C."/>
            <person name="Tang K."/>
        </authorList>
    </citation>
    <scope>NUCLEOTIDE SEQUENCE [LARGE SCALE GENOMIC DNA]</scope>
    <source>
        <strain evidence="8">cv. Huhao1</strain>
        <tissue evidence="7">Leaf</tissue>
    </source>
</reference>
<dbReference type="Gene3D" id="1.10.510.10">
    <property type="entry name" value="Transferase(Phosphotransferase) domain 1"/>
    <property type="match status" value="1"/>
</dbReference>
<evidence type="ECO:0000313" key="8">
    <source>
        <dbReference type="Proteomes" id="UP000245207"/>
    </source>
</evidence>
<dbReference type="PANTHER" id="PTHR45631">
    <property type="entry name" value="OS07G0107800 PROTEIN-RELATED"/>
    <property type="match status" value="1"/>
</dbReference>
<dbReference type="PANTHER" id="PTHR45631:SF202">
    <property type="entry name" value="SENESCENCE-INDUCED RECEPTOR-LIKE SERINE_THREONINE-PROTEIN KINASE"/>
    <property type="match status" value="1"/>
</dbReference>
<evidence type="ECO:0000256" key="1">
    <source>
        <dbReference type="ARBA" id="ARBA00022729"/>
    </source>
</evidence>
<dbReference type="CDD" id="cd23509">
    <property type="entry name" value="Gnk2-like"/>
    <property type="match status" value="2"/>
</dbReference>
<dbReference type="InterPro" id="IPR017441">
    <property type="entry name" value="Protein_kinase_ATP_BS"/>
</dbReference>
<dbReference type="Pfam" id="PF00069">
    <property type="entry name" value="Pkinase"/>
    <property type="match status" value="1"/>
</dbReference>
<evidence type="ECO:0000259" key="5">
    <source>
        <dbReference type="PROSITE" id="PS50011"/>
    </source>
</evidence>
<comment type="caution">
    <text evidence="7">The sequence shown here is derived from an EMBL/GenBank/DDBJ whole genome shotgun (WGS) entry which is preliminary data.</text>
</comment>
<feature type="binding site" evidence="3">
    <location>
        <position position="331"/>
    </location>
    <ligand>
        <name>ATP</name>
        <dbReference type="ChEBI" id="CHEBI:30616"/>
    </ligand>
</feature>
<keyword evidence="7" id="KW-0675">Receptor</keyword>
<dbReference type="EMBL" id="PKPP01000768">
    <property type="protein sequence ID" value="PWA88912.1"/>
    <property type="molecule type" value="Genomic_DNA"/>
</dbReference>
<gene>
    <name evidence="7" type="ORF">CTI12_AA116400</name>
</gene>
<name>A0A2U1PT70_ARTAN</name>
<dbReference type="Gene3D" id="3.30.200.20">
    <property type="entry name" value="Phosphorylase Kinase, domain 1"/>
    <property type="match status" value="1"/>
</dbReference>
<dbReference type="PROSITE" id="PS50011">
    <property type="entry name" value="PROTEIN_KINASE_DOM"/>
    <property type="match status" value="1"/>
</dbReference>
<organism evidence="7 8">
    <name type="scientific">Artemisia annua</name>
    <name type="common">Sweet wormwood</name>
    <dbReference type="NCBI Taxonomy" id="35608"/>
    <lineage>
        <taxon>Eukaryota</taxon>
        <taxon>Viridiplantae</taxon>
        <taxon>Streptophyta</taxon>
        <taxon>Embryophyta</taxon>
        <taxon>Tracheophyta</taxon>
        <taxon>Spermatophyta</taxon>
        <taxon>Magnoliopsida</taxon>
        <taxon>eudicotyledons</taxon>
        <taxon>Gunneridae</taxon>
        <taxon>Pentapetalae</taxon>
        <taxon>asterids</taxon>
        <taxon>campanulids</taxon>
        <taxon>Asterales</taxon>
        <taxon>Asteraceae</taxon>
        <taxon>Asteroideae</taxon>
        <taxon>Anthemideae</taxon>
        <taxon>Artemisiinae</taxon>
        <taxon>Artemisia</taxon>
    </lineage>
</organism>
<feature type="region of interest" description="Disordered" evidence="4">
    <location>
        <begin position="264"/>
        <end position="286"/>
    </location>
</feature>
<feature type="domain" description="Protein kinase" evidence="5">
    <location>
        <begin position="169"/>
        <end position="485"/>
    </location>
</feature>
<dbReference type="InterPro" id="IPR000719">
    <property type="entry name" value="Prot_kinase_dom"/>
</dbReference>
<keyword evidence="3" id="KW-0067">ATP-binding</keyword>
<dbReference type="SUPFAM" id="SSF56112">
    <property type="entry name" value="Protein kinase-like (PK-like)"/>
    <property type="match status" value="1"/>
</dbReference>
<dbReference type="InterPro" id="IPR038408">
    <property type="entry name" value="GNK2_sf"/>
</dbReference>
<dbReference type="InterPro" id="IPR002902">
    <property type="entry name" value="GNK2"/>
</dbReference>
<dbReference type="FunFam" id="3.30.430.20:FF:000002">
    <property type="entry name" value="Cysteine-rich receptor-like protein kinase 10"/>
    <property type="match status" value="1"/>
</dbReference>
<dbReference type="GO" id="GO:0004672">
    <property type="term" value="F:protein kinase activity"/>
    <property type="evidence" value="ECO:0007669"/>
    <property type="project" value="InterPro"/>
</dbReference>
<feature type="domain" description="Gnk2-homologous" evidence="6">
    <location>
        <begin position="34"/>
        <end position="136"/>
    </location>
</feature>
<dbReference type="InterPro" id="IPR011009">
    <property type="entry name" value="Kinase-like_dom_sf"/>
</dbReference>
<protein>
    <submittedName>
        <fullName evidence="7">Cysteine-rich RLK (RECEPTOR-like protein kinase) 10</fullName>
    </submittedName>
</protein>
<keyword evidence="3" id="KW-0547">Nucleotide-binding</keyword>
<sequence>MMIKLGRNQILLWFSFVFVYLIINTTTTSLAQSDPLYFNCSNLSNYTANSVYETNLNTTFEILPTTNNGFGFYNLSTGHDIDRVNALALCRGDVNPDICLSCLNNAIGSMRQLCSYKIDAMAYYEYCSFIYNNATLLGNTDPWFYTYMSELQNTTNVEWFNGDLTQLMYKLIAQASNGGPLKKFASGNTTGPNFTTIYALVQCTPDLSKELCDGCLDNLTNKIPDVFNGKAGGTVFSHKCNIQYDIKLFFNESNDALVIPPPPPSTQPSLVISPRPTPDPNGRDELIDPRNQSFTFLDIQRITDSFNTVIGKGSFGTVFNGYIGNNQVAVKMLSESSAQGYREFQAEAKLADFGLSRAFATEGATHVSTVICGTPGYLDPQYYTTNRLTEKSDVYSFGVVLLELITGRKAISNDMYIVNWAKSMVAEGNIEKLIDPRLHGDYDINTAWKVVELALTCVDNISSKRPTMNDVVTDIKSCVKADKALHGAEQYDLNRHMSLCLESMQGPNLR</sequence>
<keyword evidence="1" id="KW-0732">Signal</keyword>
<feature type="domain" description="Gnk2-homologous" evidence="6">
    <location>
        <begin position="142"/>
        <end position="249"/>
    </location>
</feature>
<keyword evidence="7" id="KW-0808">Transferase</keyword>
<proteinExistence type="predicted"/>
<keyword evidence="2" id="KW-0677">Repeat</keyword>
<evidence type="ECO:0000313" key="7">
    <source>
        <dbReference type="EMBL" id="PWA88912.1"/>
    </source>
</evidence>
<keyword evidence="8" id="KW-1185">Reference proteome</keyword>
<evidence type="ECO:0000256" key="2">
    <source>
        <dbReference type="ARBA" id="ARBA00022737"/>
    </source>
</evidence>
<dbReference type="GO" id="GO:0005524">
    <property type="term" value="F:ATP binding"/>
    <property type="evidence" value="ECO:0007669"/>
    <property type="project" value="UniProtKB-UniRule"/>
</dbReference>
<accession>A0A2U1PT70</accession>
<dbReference type="Proteomes" id="UP000245207">
    <property type="component" value="Unassembled WGS sequence"/>
</dbReference>
<dbReference type="Pfam" id="PF01657">
    <property type="entry name" value="Stress-antifung"/>
    <property type="match status" value="2"/>
</dbReference>
<evidence type="ECO:0000256" key="4">
    <source>
        <dbReference type="SAM" id="MobiDB-lite"/>
    </source>
</evidence>
<keyword evidence="7" id="KW-0418">Kinase</keyword>
<evidence type="ECO:0000259" key="6">
    <source>
        <dbReference type="PROSITE" id="PS51473"/>
    </source>
</evidence>
<evidence type="ECO:0000256" key="3">
    <source>
        <dbReference type="PROSITE-ProRule" id="PRU10141"/>
    </source>
</evidence>
<dbReference type="AlphaFoldDB" id="A0A2U1PT70"/>
<dbReference type="PROSITE" id="PS00107">
    <property type="entry name" value="PROTEIN_KINASE_ATP"/>
    <property type="match status" value="1"/>
</dbReference>
<dbReference type="OrthoDB" id="2013020at2759"/>